<keyword evidence="1" id="KW-1133">Transmembrane helix</keyword>
<name>A0A1L3NJ71_CLOSG</name>
<proteinExistence type="predicted"/>
<gene>
    <name evidence="2" type="ORF">NPD5_192</name>
</gene>
<dbReference type="EMBL" id="CP013243">
    <property type="protein sequence ID" value="APH16186.1"/>
    <property type="molecule type" value="Genomic_DNA"/>
</dbReference>
<keyword evidence="1" id="KW-0812">Transmembrane</keyword>
<reference evidence="2 3" key="1">
    <citation type="submission" date="2015-11" db="EMBL/GenBank/DDBJ databases">
        <authorList>
            <person name="Hill K.K."/>
            <person name="Shirey T.B."/>
            <person name="Raphael B."/>
            <person name="Daligault H.E."/>
            <person name="Davenport K.W."/>
            <person name="Bruce D.C."/>
            <person name="Foley B.T."/>
            <person name="Johnson S.L."/>
        </authorList>
    </citation>
    <scope>NUCLEOTIDE SEQUENCE [LARGE SCALE GENOMIC DNA]</scope>
    <source>
        <strain evidence="2 3">CDC_1632</strain>
    </source>
</reference>
<sequence length="72" mass="7666">MNTNTADLVKGNIRKLLFKLAVPAIIAQIVNVLYNIVDRIFIGRMPNGELAMAGVGGAPLAAIKMGENNKSD</sequence>
<evidence type="ECO:0000313" key="3">
    <source>
        <dbReference type="Proteomes" id="UP000182204"/>
    </source>
</evidence>
<organism evidence="2 3">
    <name type="scientific">Clostridium sporogenes</name>
    <dbReference type="NCBI Taxonomy" id="1509"/>
    <lineage>
        <taxon>Bacteria</taxon>
        <taxon>Bacillati</taxon>
        <taxon>Bacillota</taxon>
        <taxon>Clostridia</taxon>
        <taxon>Eubacteriales</taxon>
        <taxon>Clostridiaceae</taxon>
        <taxon>Clostridium</taxon>
    </lineage>
</organism>
<keyword evidence="1" id="KW-0472">Membrane</keyword>
<protein>
    <submittedName>
        <fullName evidence="2">MATE efflux family domain protein</fullName>
    </submittedName>
</protein>
<feature type="transmembrane region" description="Helical" evidence="1">
    <location>
        <begin position="16"/>
        <end position="37"/>
    </location>
</feature>
<evidence type="ECO:0000256" key="1">
    <source>
        <dbReference type="SAM" id="Phobius"/>
    </source>
</evidence>
<evidence type="ECO:0000313" key="2">
    <source>
        <dbReference type="EMBL" id="APH16186.1"/>
    </source>
</evidence>
<dbReference type="AlphaFoldDB" id="A0A1L3NJ71"/>
<dbReference type="Proteomes" id="UP000182204">
    <property type="component" value="Chromosome"/>
</dbReference>
<accession>A0A1L3NJ71</accession>